<evidence type="ECO:0000313" key="3">
    <source>
        <dbReference type="Proteomes" id="UP000075418"/>
    </source>
</evidence>
<feature type="transmembrane region" description="Helical" evidence="1">
    <location>
        <begin position="51"/>
        <end position="71"/>
    </location>
</feature>
<gene>
    <name evidence="2" type="ORF">A0131_10195</name>
</gene>
<evidence type="ECO:0000256" key="1">
    <source>
        <dbReference type="SAM" id="Phobius"/>
    </source>
</evidence>
<dbReference type="Proteomes" id="UP000075418">
    <property type="component" value="Unassembled WGS sequence"/>
</dbReference>
<name>A0A151A704_9STAP</name>
<keyword evidence="1" id="KW-0472">Membrane</keyword>
<dbReference type="EMBL" id="LUGM01000002">
    <property type="protein sequence ID" value="KYH15136.1"/>
    <property type="molecule type" value="Genomic_DNA"/>
</dbReference>
<protein>
    <submittedName>
        <fullName evidence="2">Uncharacterized protein</fullName>
    </submittedName>
</protein>
<proteinExistence type="predicted"/>
<reference evidence="2 3" key="1">
    <citation type="submission" date="2016-02" db="EMBL/GenBank/DDBJ databases">
        <title>Draft genome sequence of hydrocarbon degrading Staphylococcus saprophyticus Strain CNV2, isolated from crude-oil contaminated soil from Noonmati Oil Refinery, Guwahati, Assam, India.</title>
        <authorList>
            <person name="Mukherjee A."/>
            <person name="Chettri B."/>
            <person name="Langpoklakpam J."/>
            <person name="Singh A.K."/>
            <person name="Chattopadhyay D.J."/>
        </authorList>
    </citation>
    <scope>NUCLEOTIDE SEQUENCE [LARGE SCALE GENOMIC DNA]</scope>
    <source>
        <strain evidence="2 3">CNV2</strain>
    </source>
</reference>
<keyword evidence="1" id="KW-1133">Transmembrane helix</keyword>
<comment type="caution">
    <text evidence="2">The sequence shown here is derived from an EMBL/GenBank/DDBJ whole genome shotgun (WGS) entry which is preliminary data.</text>
</comment>
<sequence>MSLWGNYKVKRGIRIALLATNIRKNGRSKSYQKDFKNEIQWKFNFTNEFPLYFYFLEYFCLKLLFMHVLFFT</sequence>
<keyword evidence="1" id="KW-0812">Transmembrane</keyword>
<accession>A0A151A704</accession>
<evidence type="ECO:0000313" key="2">
    <source>
        <dbReference type="EMBL" id="KYH15136.1"/>
    </source>
</evidence>
<dbReference type="AlphaFoldDB" id="A0A151A704"/>
<organism evidence="2 3">
    <name type="scientific">Staphylococcus kloosii</name>
    <dbReference type="NCBI Taxonomy" id="29384"/>
    <lineage>
        <taxon>Bacteria</taxon>
        <taxon>Bacillati</taxon>
        <taxon>Bacillota</taxon>
        <taxon>Bacilli</taxon>
        <taxon>Bacillales</taxon>
        <taxon>Staphylococcaceae</taxon>
        <taxon>Staphylococcus</taxon>
    </lineage>
</organism>